<keyword evidence="2" id="KW-0614">Plasmid</keyword>
<dbReference type="InterPro" id="IPR002545">
    <property type="entry name" value="CheW-lke_dom"/>
</dbReference>
<evidence type="ECO:0000259" key="1">
    <source>
        <dbReference type="PROSITE" id="PS50851"/>
    </source>
</evidence>
<dbReference type="GO" id="GO:0006935">
    <property type="term" value="P:chemotaxis"/>
    <property type="evidence" value="ECO:0007669"/>
    <property type="project" value="InterPro"/>
</dbReference>
<dbReference type="HOGENOM" id="CLU_1298926_0_0_5"/>
<dbReference type="Pfam" id="PF01584">
    <property type="entry name" value="CheW"/>
    <property type="match status" value="1"/>
</dbReference>
<protein>
    <recommendedName>
        <fullName evidence="1">CheW-like domain-containing protein</fullName>
    </recommendedName>
</protein>
<dbReference type="InterPro" id="IPR039315">
    <property type="entry name" value="CheW"/>
</dbReference>
<evidence type="ECO:0000313" key="3">
    <source>
        <dbReference type="Proteomes" id="UP000001054"/>
    </source>
</evidence>
<dbReference type="KEGG" id="rhi:NGR_b03790"/>
<dbReference type="PANTHER" id="PTHR22617">
    <property type="entry name" value="CHEMOTAXIS SENSOR HISTIDINE KINASE-RELATED"/>
    <property type="match status" value="1"/>
</dbReference>
<geneLocation type="plasmid" evidence="3">
    <name>sym pNGR234b</name>
</geneLocation>
<dbReference type="Gene3D" id="2.40.50.180">
    <property type="entry name" value="CheA-289, Domain 4"/>
    <property type="match status" value="1"/>
</dbReference>
<accession>C3KP35</accession>
<dbReference type="RefSeq" id="WP_012706442.1">
    <property type="nucleotide sequence ID" value="NC_012586.1"/>
</dbReference>
<dbReference type="Proteomes" id="UP000001054">
    <property type="component" value="Plasmid pNGR234b"/>
</dbReference>
<dbReference type="GO" id="GO:0005829">
    <property type="term" value="C:cytosol"/>
    <property type="evidence" value="ECO:0007669"/>
    <property type="project" value="TreeGrafter"/>
</dbReference>
<organism evidence="2 3">
    <name type="scientific">Sinorhizobium fredii (strain NBRC 101917 / NGR234)</name>
    <dbReference type="NCBI Taxonomy" id="394"/>
    <lineage>
        <taxon>Bacteria</taxon>
        <taxon>Pseudomonadati</taxon>
        <taxon>Pseudomonadota</taxon>
        <taxon>Alphaproteobacteria</taxon>
        <taxon>Hyphomicrobiales</taxon>
        <taxon>Rhizobiaceae</taxon>
        <taxon>Sinorhizobium/Ensifer group</taxon>
        <taxon>Sinorhizobium</taxon>
    </lineage>
</organism>
<sequence>MIALDRKIRPDWADVKRRIAMALEETEALLGSAAQDAEAAGQQNFPLTRSDVEMGEEPEGSARFVSFVLSGRRLALEVRYVCEIVSMARVTPLPGMPTYVRGIFDLRGQLLPVFDLRSLLHLPDALSPDSDWVIVCGEMQAELLIVAEGMPEISRVFAPDSASFGNEDGPEWASATASQDTIVLDGALLLSDRRFFLESEQPVGEIAGDERP</sequence>
<keyword evidence="3" id="KW-1185">Reference proteome</keyword>
<dbReference type="EMBL" id="CP000874">
    <property type="protein sequence ID" value="ACP21843.1"/>
    <property type="molecule type" value="Genomic_DNA"/>
</dbReference>
<evidence type="ECO:0000313" key="2">
    <source>
        <dbReference type="EMBL" id="ACP21843.1"/>
    </source>
</evidence>
<feature type="domain" description="CheW-like" evidence="1">
    <location>
        <begin position="61"/>
        <end position="195"/>
    </location>
</feature>
<dbReference type="InterPro" id="IPR036061">
    <property type="entry name" value="CheW-like_dom_sf"/>
</dbReference>
<dbReference type="GO" id="GO:0007165">
    <property type="term" value="P:signal transduction"/>
    <property type="evidence" value="ECO:0007669"/>
    <property type="project" value="InterPro"/>
</dbReference>
<dbReference type="PANTHER" id="PTHR22617:SF43">
    <property type="entry name" value="PROTEIN PILI"/>
    <property type="match status" value="1"/>
</dbReference>
<dbReference type="OrthoDB" id="3291462at2"/>
<dbReference type="AlphaFoldDB" id="C3KP35"/>
<dbReference type="Gene3D" id="2.30.30.40">
    <property type="entry name" value="SH3 Domains"/>
    <property type="match status" value="1"/>
</dbReference>
<gene>
    <name evidence="2" type="ordered locus">NGR_b03790</name>
</gene>
<reference evidence="2 3" key="2">
    <citation type="journal article" date="2009" name="Appl. Environ. Microbiol.">
        <title>Rhizobium sp. strain NGR234 possesses a remarkable number of secretion systems.</title>
        <authorList>
            <person name="Schmeisser C."/>
            <person name="Liesegang H."/>
            <person name="Krysciak D."/>
            <person name="Bakkou N."/>
            <person name="Le Quere A."/>
            <person name="Wollherr A."/>
            <person name="Heinemeyer I."/>
            <person name="Morgenstern B."/>
            <person name="Pommerening-Roeser A."/>
            <person name="Flores M."/>
            <person name="Palacios R."/>
            <person name="Brenner S."/>
            <person name="Gottschalk G."/>
            <person name="Schmitz R.A."/>
            <person name="Broughton W.J."/>
            <person name="Perret X."/>
            <person name="Strittmatter A.W."/>
            <person name="Streit W.R."/>
        </authorList>
    </citation>
    <scope>NUCLEOTIDE SEQUENCE [LARGE SCALE GENOMIC DNA]</scope>
    <source>
        <strain evidence="3">NBRC 101917 / NGR234</strain>
    </source>
</reference>
<name>C3KP35_SINFN</name>
<proteinExistence type="predicted"/>
<dbReference type="SMART" id="SM00260">
    <property type="entry name" value="CheW"/>
    <property type="match status" value="1"/>
</dbReference>
<dbReference type="PATRIC" id="fig|394.7.peg.828"/>
<dbReference type="PROSITE" id="PS50851">
    <property type="entry name" value="CHEW"/>
    <property type="match status" value="1"/>
</dbReference>
<reference evidence="3" key="1">
    <citation type="journal article" date="2004" name="J. Bacteriol.">
        <title>An evolutionary hot spot: the pNGR234b replicon of Rhizobium sp. strain NGR234.</title>
        <authorList>
            <person name="Streit W.R."/>
            <person name="Schmitz R.A."/>
            <person name="Perret X."/>
            <person name="Staehelin C."/>
            <person name="Deakin W.J."/>
            <person name="Raasch C."/>
            <person name="Liesegang H."/>
            <person name="Broughton W.J."/>
        </authorList>
    </citation>
    <scope>NUCLEOTIDE SEQUENCE [LARGE SCALE GENOMIC DNA]</scope>
    <source>
        <strain evidence="3">NBRC 101917 / NGR234</strain>
    </source>
</reference>
<dbReference type="SUPFAM" id="SSF50341">
    <property type="entry name" value="CheW-like"/>
    <property type="match status" value="1"/>
</dbReference>